<dbReference type="NCBIfam" id="TIGR01488">
    <property type="entry name" value="HAD-SF-IB"/>
    <property type="match status" value="1"/>
</dbReference>
<dbReference type="GO" id="GO:0006564">
    <property type="term" value="P:L-serine biosynthetic process"/>
    <property type="evidence" value="ECO:0007669"/>
    <property type="project" value="UniProtKB-KW"/>
</dbReference>
<dbReference type="EMBL" id="OU963871">
    <property type="protein sequence ID" value="CAH0762912.1"/>
    <property type="molecule type" value="Genomic_DNA"/>
</dbReference>
<dbReference type="AlphaFoldDB" id="A0A9P0C7Q9"/>
<dbReference type="Gene3D" id="1.10.150.210">
    <property type="entry name" value="Phosphoserine phosphatase, domain 2"/>
    <property type="match status" value="1"/>
</dbReference>
<evidence type="ECO:0000256" key="1">
    <source>
        <dbReference type="ARBA" id="ARBA00001946"/>
    </source>
</evidence>
<dbReference type="PANTHER" id="PTHR43344:SF2">
    <property type="entry name" value="PHOSPHOSERINE PHOSPHATASE"/>
    <property type="match status" value="1"/>
</dbReference>
<dbReference type="EC" id="3.1.3.3" evidence="4"/>
<dbReference type="InterPro" id="IPR050582">
    <property type="entry name" value="HAD-like_SerB"/>
</dbReference>
<keyword evidence="6" id="KW-0028">Amino-acid biosynthesis</keyword>
<dbReference type="Gene3D" id="3.40.50.1000">
    <property type="entry name" value="HAD superfamily/HAD-like"/>
    <property type="match status" value="1"/>
</dbReference>
<evidence type="ECO:0000313" key="14">
    <source>
        <dbReference type="Proteomes" id="UP001152759"/>
    </source>
</evidence>
<keyword evidence="10" id="KW-0718">Serine biosynthesis</keyword>
<evidence type="ECO:0000256" key="11">
    <source>
        <dbReference type="ARBA" id="ARBA00031693"/>
    </source>
</evidence>
<evidence type="ECO:0000256" key="4">
    <source>
        <dbReference type="ARBA" id="ARBA00012640"/>
    </source>
</evidence>
<organism evidence="13 14">
    <name type="scientific">Bemisia tabaci</name>
    <name type="common">Sweetpotato whitefly</name>
    <name type="synonym">Aleurodes tabaci</name>
    <dbReference type="NCBI Taxonomy" id="7038"/>
    <lineage>
        <taxon>Eukaryota</taxon>
        <taxon>Metazoa</taxon>
        <taxon>Ecdysozoa</taxon>
        <taxon>Arthropoda</taxon>
        <taxon>Hexapoda</taxon>
        <taxon>Insecta</taxon>
        <taxon>Pterygota</taxon>
        <taxon>Neoptera</taxon>
        <taxon>Paraneoptera</taxon>
        <taxon>Hemiptera</taxon>
        <taxon>Sternorrhyncha</taxon>
        <taxon>Aleyrodoidea</taxon>
        <taxon>Aleyrodidae</taxon>
        <taxon>Aleyrodinae</taxon>
        <taxon>Bemisia</taxon>
    </lineage>
</organism>
<dbReference type="GO" id="GO:0005737">
    <property type="term" value="C:cytoplasm"/>
    <property type="evidence" value="ECO:0007669"/>
    <property type="project" value="TreeGrafter"/>
</dbReference>
<dbReference type="InterPro" id="IPR004469">
    <property type="entry name" value="PSP"/>
</dbReference>
<proteinExistence type="inferred from homology"/>
<sequence>MSAESIKSLLRSADAVCFDVDSTVIQEEAIDELAKHCGKFEEVTQLTSQAMGGAMDFRTSLSKRLGIINPSFSTIQNFLSNRPPKYSQGIKDLVERLHKQGTRVYLVTGGFRVIVEPIAKGLNIPIENIYANEILFDEEGNYKGFDHNCPTSKNGGKAEVVGLLKKQHNYKTVIMIGDGSTDLEAAPPADAFIAPRVGCIRILTSDVVSSTSPDVIIFCQPVKINQNTTLRHVEVSHSTGLTTPSLFDPLLESCSIQTSSKLMSLDERAKMTSPPSLPPCLPPPPVLMTSFAKESSFVALALKSPA</sequence>
<keyword evidence="9" id="KW-0460">Magnesium</keyword>
<feature type="active site" description="Nucleophile" evidence="12">
    <location>
        <position position="19"/>
    </location>
</feature>
<comment type="similarity">
    <text evidence="3">Belongs to the HAD-like hydrolase superfamily. SerB family.</text>
</comment>
<dbReference type="InterPro" id="IPR023214">
    <property type="entry name" value="HAD_sf"/>
</dbReference>
<accession>A0A9P0C7Q9</accession>
<name>A0A9P0C7Q9_BEMTA</name>
<evidence type="ECO:0000256" key="2">
    <source>
        <dbReference type="ARBA" id="ARBA00005135"/>
    </source>
</evidence>
<comment type="cofactor">
    <cofactor evidence="1">
        <name>Mg(2+)</name>
        <dbReference type="ChEBI" id="CHEBI:18420"/>
    </cofactor>
</comment>
<evidence type="ECO:0000313" key="13">
    <source>
        <dbReference type="EMBL" id="CAH0762912.1"/>
    </source>
</evidence>
<dbReference type="GO" id="GO:0036424">
    <property type="term" value="F:L-phosphoserine phosphatase activity"/>
    <property type="evidence" value="ECO:0007669"/>
    <property type="project" value="InterPro"/>
</dbReference>
<dbReference type="InterPro" id="IPR036412">
    <property type="entry name" value="HAD-like_sf"/>
</dbReference>
<protein>
    <recommendedName>
        <fullName evidence="5">Phosphoserine phosphatase</fullName>
        <ecNumber evidence="4">3.1.3.3</ecNumber>
    </recommendedName>
    <alternativeName>
        <fullName evidence="11">O-phosphoserine phosphohydrolase</fullName>
    </alternativeName>
</protein>
<keyword evidence="14" id="KW-1185">Reference proteome</keyword>
<evidence type="ECO:0000256" key="5">
    <source>
        <dbReference type="ARBA" id="ARBA00015196"/>
    </source>
</evidence>
<evidence type="ECO:0000256" key="12">
    <source>
        <dbReference type="PIRSR" id="PIRSR604469-1"/>
    </source>
</evidence>
<dbReference type="CDD" id="cd04309">
    <property type="entry name" value="HAD_PSP_eu"/>
    <property type="match status" value="1"/>
</dbReference>
<keyword evidence="8" id="KW-0378">Hydrolase</keyword>
<dbReference type="NCBIfam" id="TIGR00338">
    <property type="entry name" value="serB"/>
    <property type="match status" value="1"/>
</dbReference>
<gene>
    <name evidence="13" type="ORF">BEMITA_LOCUS2989</name>
</gene>
<comment type="pathway">
    <text evidence="2">Amino-acid biosynthesis; L-serine biosynthesis; L-serine from 3-phospho-D-glycerate: step 3/3.</text>
</comment>
<dbReference type="Proteomes" id="UP001152759">
    <property type="component" value="Chromosome 10"/>
</dbReference>
<evidence type="ECO:0000256" key="7">
    <source>
        <dbReference type="ARBA" id="ARBA00022723"/>
    </source>
</evidence>
<evidence type="ECO:0000256" key="8">
    <source>
        <dbReference type="ARBA" id="ARBA00022801"/>
    </source>
</evidence>
<evidence type="ECO:0000256" key="10">
    <source>
        <dbReference type="ARBA" id="ARBA00023299"/>
    </source>
</evidence>
<feature type="active site" description="Proton donor" evidence="12">
    <location>
        <position position="21"/>
    </location>
</feature>
<dbReference type="SUPFAM" id="SSF56784">
    <property type="entry name" value="HAD-like"/>
    <property type="match status" value="1"/>
</dbReference>
<dbReference type="Pfam" id="PF12710">
    <property type="entry name" value="HAD"/>
    <property type="match status" value="1"/>
</dbReference>
<dbReference type="GO" id="GO:0000287">
    <property type="term" value="F:magnesium ion binding"/>
    <property type="evidence" value="ECO:0007669"/>
    <property type="project" value="TreeGrafter"/>
</dbReference>
<evidence type="ECO:0000256" key="6">
    <source>
        <dbReference type="ARBA" id="ARBA00022605"/>
    </source>
</evidence>
<evidence type="ECO:0000256" key="9">
    <source>
        <dbReference type="ARBA" id="ARBA00022842"/>
    </source>
</evidence>
<evidence type="ECO:0000256" key="3">
    <source>
        <dbReference type="ARBA" id="ARBA00009184"/>
    </source>
</evidence>
<reference evidence="13" key="1">
    <citation type="submission" date="2021-12" db="EMBL/GenBank/DDBJ databases">
        <authorList>
            <person name="King R."/>
        </authorList>
    </citation>
    <scope>NUCLEOTIDE SEQUENCE</scope>
</reference>
<dbReference type="PANTHER" id="PTHR43344">
    <property type="entry name" value="PHOSPHOSERINE PHOSPHATASE"/>
    <property type="match status" value="1"/>
</dbReference>
<keyword evidence="7" id="KW-0479">Metal-binding</keyword>